<reference evidence="1" key="1">
    <citation type="submission" date="2024-06" db="EMBL/GenBank/DDBJ databases">
        <authorList>
            <person name="Gannavaram S."/>
            <person name="Nemani S."/>
            <person name="Datta M."/>
            <person name="Picchiottino A."/>
            <person name="Mereddy A."/>
            <person name="Gannavaram N."/>
            <person name="Honeycutt C."/>
            <person name="Tran D."/>
            <person name="Choi K."/>
            <person name="Srinivasan K."/>
            <person name="Johnson A."/>
        </authorList>
    </citation>
    <scope>NUCLEOTIDE SEQUENCE</scope>
</reference>
<proteinExistence type="predicted"/>
<organism evidence="1">
    <name type="scientific">Pantoea phage Survivor</name>
    <dbReference type="NCBI Taxonomy" id="3232176"/>
    <lineage>
        <taxon>Viruses</taxon>
        <taxon>Duplodnaviria</taxon>
        <taxon>Heunggongvirae</taxon>
        <taxon>Uroviricota</taxon>
        <taxon>Caudoviricetes</taxon>
    </lineage>
</organism>
<name>A0AAU8KZB7_9CAUD</name>
<sequence length="116" mass="13130">MKHVLTFTDYIENIEDGRYSIELVARLNQTEYLKAIARPISASAPAEAREAMFHQQLSSMALQAALWFQNRGIDFAWANGMTVFEQLSLFDVKQTASFNNELHAAGRKTDIMFVGL</sequence>
<dbReference type="EMBL" id="PP885733">
    <property type="protein sequence ID" value="XCN28286.1"/>
    <property type="molecule type" value="Genomic_DNA"/>
</dbReference>
<evidence type="ECO:0000313" key="1">
    <source>
        <dbReference type="EMBL" id="XCN28286.1"/>
    </source>
</evidence>
<protein>
    <submittedName>
        <fullName evidence="1">Uncharacterized protein</fullName>
    </submittedName>
</protein>
<accession>A0AAU8KZB7</accession>